<name>A0A9Q3BM66_9BASI</name>
<gene>
    <name evidence="1" type="ORF">O181_007055</name>
</gene>
<evidence type="ECO:0000313" key="1">
    <source>
        <dbReference type="EMBL" id="MBW0467340.1"/>
    </source>
</evidence>
<dbReference type="AlphaFoldDB" id="A0A9Q3BM66"/>
<accession>A0A9Q3BM66</accession>
<dbReference type="Proteomes" id="UP000765509">
    <property type="component" value="Unassembled WGS sequence"/>
</dbReference>
<protein>
    <submittedName>
        <fullName evidence="1">Uncharacterized protein</fullName>
    </submittedName>
</protein>
<reference evidence="1" key="1">
    <citation type="submission" date="2021-03" db="EMBL/GenBank/DDBJ databases">
        <title>Draft genome sequence of rust myrtle Austropuccinia psidii MF-1, a brazilian biotype.</title>
        <authorList>
            <person name="Quecine M.C."/>
            <person name="Pachon D.M.R."/>
            <person name="Bonatelli M.L."/>
            <person name="Correr F.H."/>
            <person name="Franceschini L.M."/>
            <person name="Leite T.F."/>
            <person name="Margarido G.R.A."/>
            <person name="Almeida C.A."/>
            <person name="Ferrarezi J.A."/>
            <person name="Labate C.A."/>
        </authorList>
    </citation>
    <scope>NUCLEOTIDE SEQUENCE</scope>
    <source>
        <strain evidence="1">MF-1</strain>
    </source>
</reference>
<organism evidence="1 2">
    <name type="scientific">Austropuccinia psidii MF-1</name>
    <dbReference type="NCBI Taxonomy" id="1389203"/>
    <lineage>
        <taxon>Eukaryota</taxon>
        <taxon>Fungi</taxon>
        <taxon>Dikarya</taxon>
        <taxon>Basidiomycota</taxon>
        <taxon>Pucciniomycotina</taxon>
        <taxon>Pucciniomycetes</taxon>
        <taxon>Pucciniales</taxon>
        <taxon>Sphaerophragmiaceae</taxon>
        <taxon>Austropuccinia</taxon>
    </lineage>
</organism>
<comment type="caution">
    <text evidence="1">The sequence shown here is derived from an EMBL/GenBank/DDBJ whole genome shotgun (WGS) entry which is preliminary data.</text>
</comment>
<dbReference type="EMBL" id="AVOT02001555">
    <property type="protein sequence ID" value="MBW0467340.1"/>
    <property type="molecule type" value="Genomic_DNA"/>
</dbReference>
<sequence length="187" mass="20850">MPVQDPSSVHANPYACTGSQKFKQLLTPGKPPDNSKTSLCWCRLPTVHVQILRLVQVPNNSNNSLCWCRLSMIHTQTLTLVKVPDNSKNSLHGCRLSMLHTKILMLVQVPNSSTPPSAGAGSHQLQHFLTPMQEPQRLARKSLHLLSIPTNETIPYACQSSRHVTHKFLHYYRFPTVQPPSSTRAGS</sequence>
<keyword evidence="2" id="KW-1185">Reference proteome</keyword>
<proteinExistence type="predicted"/>
<evidence type="ECO:0000313" key="2">
    <source>
        <dbReference type="Proteomes" id="UP000765509"/>
    </source>
</evidence>